<dbReference type="Proteomes" id="UP000504607">
    <property type="component" value="Chromosome 6"/>
</dbReference>
<dbReference type="PANTHER" id="PTHR31852">
    <property type="entry name" value="LATE EMBRYOGENESIS ABUNDANT (LEA) HYDROXYPROLINE-RICH GLYCOPROTEIN FAMILY"/>
    <property type="match status" value="1"/>
</dbReference>
<keyword evidence="4" id="KW-1185">Reference proteome</keyword>
<keyword evidence="2" id="KW-0812">Transmembrane</keyword>
<dbReference type="Pfam" id="PF03168">
    <property type="entry name" value="LEA_2"/>
    <property type="match status" value="1"/>
</dbReference>
<evidence type="ECO:0000256" key="1">
    <source>
        <dbReference type="SAM" id="MobiDB-lite"/>
    </source>
</evidence>
<dbReference type="InterPro" id="IPR004864">
    <property type="entry name" value="LEA_2"/>
</dbReference>
<accession>A0A6I9RDE4</accession>
<dbReference type="KEGG" id="egu:105047520"/>
<dbReference type="RefSeq" id="XP_010924768.1">
    <property type="nucleotide sequence ID" value="XM_010926466.3"/>
</dbReference>
<dbReference type="AlphaFoldDB" id="A0A6I9RDE4"/>
<keyword evidence="2" id="KW-1133">Transmembrane helix</keyword>
<evidence type="ECO:0000256" key="2">
    <source>
        <dbReference type="SAM" id="Phobius"/>
    </source>
</evidence>
<gene>
    <name evidence="5" type="primary">LOC105047520</name>
</gene>
<dbReference type="OrthoDB" id="764273at2759"/>
<evidence type="ECO:0000313" key="5">
    <source>
        <dbReference type="RefSeq" id="XP_010924768.1"/>
    </source>
</evidence>
<feature type="compositionally biased region" description="Basic and acidic residues" evidence="1">
    <location>
        <begin position="1"/>
        <end position="12"/>
    </location>
</feature>
<dbReference type="InParanoid" id="A0A6I9RDE4"/>
<dbReference type="GeneID" id="105047520"/>
<organism evidence="4 5">
    <name type="scientific">Elaeis guineensis var. tenera</name>
    <name type="common">Oil palm</name>
    <dbReference type="NCBI Taxonomy" id="51953"/>
    <lineage>
        <taxon>Eukaryota</taxon>
        <taxon>Viridiplantae</taxon>
        <taxon>Streptophyta</taxon>
        <taxon>Embryophyta</taxon>
        <taxon>Tracheophyta</taxon>
        <taxon>Spermatophyta</taxon>
        <taxon>Magnoliopsida</taxon>
        <taxon>Liliopsida</taxon>
        <taxon>Arecaceae</taxon>
        <taxon>Arecoideae</taxon>
        <taxon>Cocoseae</taxon>
        <taxon>Elaeidinae</taxon>
        <taxon>Elaeis</taxon>
    </lineage>
</organism>
<feature type="domain" description="Late embryogenesis abundant protein LEA-2 subgroup" evidence="3">
    <location>
        <begin position="112"/>
        <end position="212"/>
    </location>
</feature>
<proteinExistence type="predicted"/>
<protein>
    <submittedName>
        <fullName evidence="5">Uncharacterized protein LOC105047520</fullName>
    </submittedName>
</protein>
<evidence type="ECO:0000259" key="3">
    <source>
        <dbReference type="Pfam" id="PF03168"/>
    </source>
</evidence>
<dbReference type="SUPFAM" id="SSF117070">
    <property type="entry name" value="LEA14-like"/>
    <property type="match status" value="1"/>
</dbReference>
<dbReference type="InterPro" id="IPR055301">
    <property type="entry name" value="Lea14-like_2"/>
</dbReference>
<feature type="region of interest" description="Disordered" evidence="1">
    <location>
        <begin position="1"/>
        <end position="35"/>
    </location>
</feature>
<sequence>MDTKTMEEKDQVRPLSAPSPAVIPINSDEEGGATGRRPARYLRKRRCVLWCCGCCGLTVVVLGIVILILSLTVFKVKDPTLTMNSITLSGINTGLSTGSDPVSLNATLTADISIKNPNVASFKFDNSTTEFYYHAATVGVAYAPDGKVSAHRTVRMNVTVDVLIDQVVMRTNRTLSLITGTELNLTSHTDLNGRVNVLGIYKRDIYVMMKCSMSLEVSAFSQQITNTACQANVD</sequence>
<dbReference type="Gene3D" id="2.60.40.1820">
    <property type="match status" value="1"/>
</dbReference>
<reference evidence="5" key="1">
    <citation type="submission" date="2025-08" db="UniProtKB">
        <authorList>
            <consortium name="RefSeq"/>
        </authorList>
    </citation>
    <scope>IDENTIFICATION</scope>
</reference>
<keyword evidence="2" id="KW-0472">Membrane</keyword>
<feature type="transmembrane region" description="Helical" evidence="2">
    <location>
        <begin position="47"/>
        <end position="74"/>
    </location>
</feature>
<evidence type="ECO:0000313" key="4">
    <source>
        <dbReference type="Proteomes" id="UP000504607"/>
    </source>
</evidence>
<name>A0A6I9RDE4_ELAGV</name>